<proteinExistence type="inferred from homology"/>
<dbReference type="PANTHER" id="PTHR11669:SF0">
    <property type="entry name" value="PROTEIN STICHEL-LIKE 2"/>
    <property type="match status" value="1"/>
</dbReference>
<dbReference type="Gene3D" id="1.10.8.60">
    <property type="match status" value="1"/>
</dbReference>
<feature type="domain" description="AAA+ ATPase" evidence="9">
    <location>
        <begin position="39"/>
        <end position="181"/>
    </location>
</feature>
<organism evidence="10 11">
    <name type="scientific">Williamsoniiplasma luminosum</name>
    <dbReference type="NCBI Taxonomy" id="214888"/>
    <lineage>
        <taxon>Bacteria</taxon>
        <taxon>Bacillati</taxon>
        <taxon>Mycoplasmatota</taxon>
        <taxon>Mollicutes</taxon>
        <taxon>Entomoplasmatales</taxon>
        <taxon>Williamsoniiplasma</taxon>
    </lineage>
</organism>
<accession>A0A2K8NSQ8</accession>
<dbReference type="OrthoDB" id="9810148at2"/>
<sequence length="655" mass="74893">MLNNKNSLYRKYRPSTFDDVAGHFNVVNILKKELDEKSFTHAFLLTGQRGTGKTSIARIFAKAINCKNLTQGNPCEICESCVVSNKGQSPDIYEIDAASNSGVDEIRNIKNNVSTMSILGDYKTYIIDEVHMLSKAAFNALLKTLEEPPAHAIFILATTEFSKIPQTIISRCQVLNFKKIQKQAMKERINFVAKNEGFTFENDNVIDEIYYLSDGSLRDALNMLEQLMVVNDSIITIESLKNIFYFASKKEKLNVIKNIINNDANDLIEYFENAENQGMDFDVFALSLIEIIKELIEYKITNNANLLSVLDLGDVNEIKTNLESLFLIADHLSDAYSKTKGTQINFNYILISLLKSINNNSEIKNATQLPLEKESDFNEFIESKKIHEVDENKLVEEPKEESKIMIESHDKVIEPVVEINSIELEKPTEIGHLIKETTINQVIETKLIKPFDNPAPELQFDKNIKKENVKLTVGELVSEYTNQSIETSMIKNNLQVPTDDVINLLVGAKKEKRDVIERVITNWFESDQNGNLLNFELANKFIPFYGAKISAVSENEVLINFPNSLEANFLLNELSKPDFRKNLTSIFNEELIFYVLDKNKWEFVKKDFIHKKNNNSLPKYEVKKATDLYYEKDNQKNDLQKIAEDIFGEDIKIGD</sequence>
<evidence type="ECO:0000256" key="8">
    <source>
        <dbReference type="RuleBase" id="RU364063"/>
    </source>
</evidence>
<dbReference type="EMBL" id="CP024963">
    <property type="protein sequence ID" value="ATZ16882.1"/>
    <property type="molecule type" value="Genomic_DNA"/>
</dbReference>
<keyword evidence="8" id="KW-0808">Transferase</keyword>
<dbReference type="RefSeq" id="WP_025734306.1">
    <property type="nucleotide sequence ID" value="NZ_CP024963.1"/>
</dbReference>
<keyword evidence="11" id="KW-1185">Reference proteome</keyword>
<keyword evidence="5 8" id="KW-0067">ATP-binding</keyword>
<dbReference type="AlphaFoldDB" id="A0A2K8NSQ8"/>
<evidence type="ECO:0000256" key="1">
    <source>
        <dbReference type="ARBA" id="ARBA00006360"/>
    </source>
</evidence>
<evidence type="ECO:0000256" key="7">
    <source>
        <dbReference type="ARBA" id="ARBA00049244"/>
    </source>
</evidence>
<dbReference type="Proteomes" id="UP000232063">
    <property type="component" value="Chromosome"/>
</dbReference>
<dbReference type="GO" id="GO:0006261">
    <property type="term" value="P:DNA-templated DNA replication"/>
    <property type="evidence" value="ECO:0007669"/>
    <property type="project" value="TreeGrafter"/>
</dbReference>
<comment type="catalytic activity">
    <reaction evidence="7 8">
        <text>DNA(n) + a 2'-deoxyribonucleoside 5'-triphosphate = DNA(n+1) + diphosphate</text>
        <dbReference type="Rhea" id="RHEA:22508"/>
        <dbReference type="Rhea" id="RHEA-COMP:17339"/>
        <dbReference type="Rhea" id="RHEA-COMP:17340"/>
        <dbReference type="ChEBI" id="CHEBI:33019"/>
        <dbReference type="ChEBI" id="CHEBI:61560"/>
        <dbReference type="ChEBI" id="CHEBI:173112"/>
        <dbReference type="EC" id="2.7.7.7"/>
    </reaction>
</comment>
<dbReference type="SUPFAM" id="SSF52540">
    <property type="entry name" value="P-loop containing nucleoside triphosphate hydrolases"/>
    <property type="match status" value="1"/>
</dbReference>
<keyword evidence="3 8" id="KW-0547">Nucleotide-binding</keyword>
<evidence type="ECO:0000256" key="6">
    <source>
        <dbReference type="ARBA" id="ARBA00022932"/>
    </source>
</evidence>
<keyword evidence="4" id="KW-0862">Zinc</keyword>
<dbReference type="SMART" id="SM00382">
    <property type="entry name" value="AAA"/>
    <property type="match status" value="1"/>
</dbReference>
<evidence type="ECO:0000256" key="5">
    <source>
        <dbReference type="ARBA" id="ARBA00022840"/>
    </source>
</evidence>
<dbReference type="GO" id="GO:0046872">
    <property type="term" value="F:metal ion binding"/>
    <property type="evidence" value="ECO:0007669"/>
    <property type="project" value="UniProtKB-KW"/>
</dbReference>
<protein>
    <recommendedName>
        <fullName evidence="8">DNA polymerase III subunit gamma/tau</fullName>
        <ecNumber evidence="8">2.7.7.7</ecNumber>
    </recommendedName>
</protein>
<dbReference type="Pfam" id="PF21960">
    <property type="entry name" value="RCF1-5-like_lid"/>
    <property type="match status" value="1"/>
</dbReference>
<evidence type="ECO:0000259" key="9">
    <source>
        <dbReference type="SMART" id="SM00382"/>
    </source>
</evidence>
<keyword evidence="2" id="KW-0479">Metal-binding</keyword>
<evidence type="ECO:0000256" key="3">
    <source>
        <dbReference type="ARBA" id="ARBA00022741"/>
    </source>
</evidence>
<evidence type="ECO:0000256" key="2">
    <source>
        <dbReference type="ARBA" id="ARBA00022723"/>
    </source>
</evidence>
<dbReference type="FunFam" id="3.40.50.300:FF:000014">
    <property type="entry name" value="DNA polymerase III subunit gamma/tau"/>
    <property type="match status" value="1"/>
</dbReference>
<dbReference type="EC" id="2.7.7.7" evidence="8"/>
<dbReference type="GO" id="GO:0003887">
    <property type="term" value="F:DNA-directed DNA polymerase activity"/>
    <property type="evidence" value="ECO:0007669"/>
    <property type="project" value="UniProtKB-KW"/>
</dbReference>
<dbReference type="GO" id="GO:0009360">
    <property type="term" value="C:DNA polymerase III complex"/>
    <property type="evidence" value="ECO:0007669"/>
    <property type="project" value="InterPro"/>
</dbReference>
<comment type="function">
    <text evidence="8">DNA polymerase III is a complex, multichain enzyme responsible for most of the replicative synthesis in bacteria. This DNA polymerase also exhibits 3' to 5' exonuclease activity.</text>
</comment>
<evidence type="ECO:0000313" key="10">
    <source>
        <dbReference type="EMBL" id="ATZ16882.1"/>
    </source>
</evidence>
<name>A0A2K8NSQ8_9MOLU</name>
<evidence type="ECO:0000313" key="11">
    <source>
        <dbReference type="Proteomes" id="UP000232063"/>
    </source>
</evidence>
<keyword evidence="6 8" id="KW-0239">DNA-directed DNA polymerase</keyword>
<evidence type="ECO:0000256" key="4">
    <source>
        <dbReference type="ARBA" id="ARBA00022833"/>
    </source>
</evidence>
<gene>
    <name evidence="8 10" type="primary">dnaX</name>
    <name evidence="10" type="ORF">ELUMI_v1c01560</name>
</gene>
<keyword evidence="8" id="KW-0548">Nucleotidyltransferase</keyword>
<keyword evidence="8" id="KW-0235">DNA replication</keyword>
<dbReference type="InterPro" id="IPR012763">
    <property type="entry name" value="DNA_pol_III_sug/sutau_N"/>
</dbReference>
<dbReference type="GO" id="GO:0005524">
    <property type="term" value="F:ATP binding"/>
    <property type="evidence" value="ECO:0007669"/>
    <property type="project" value="UniProtKB-KW"/>
</dbReference>
<comment type="subunit">
    <text evidence="8">DNA polymerase III contains a core (composed of alpha, epsilon and theta chains) that associates with a tau subunit. This core dimerizes to form the POLIII' complex. PolIII' associates with the gamma complex (composed of gamma, delta, delta', psi and chi chains) and with the beta chain to form the complete DNA polymerase III complex.</text>
</comment>
<dbReference type="CDD" id="cd00009">
    <property type="entry name" value="AAA"/>
    <property type="match status" value="1"/>
</dbReference>
<dbReference type="InterPro" id="IPR050238">
    <property type="entry name" value="DNA_Rep/Repair_Clamp_Loader"/>
</dbReference>
<reference evidence="10 11" key="1">
    <citation type="submission" date="2017-11" db="EMBL/GenBank/DDBJ databases">
        <title>Genome sequence of Entomoplasma luminosum PIMN-1 (ATCC 49195).</title>
        <authorList>
            <person name="Lo W.-S."/>
            <person name="Gasparich G.E."/>
            <person name="Kuo C.-H."/>
        </authorList>
    </citation>
    <scope>NUCLEOTIDE SEQUENCE [LARGE SCALE GENOMIC DNA]</scope>
    <source>
        <strain evidence="10 11">PIMN-1</strain>
    </source>
</reference>
<dbReference type="Gene3D" id="3.40.50.300">
    <property type="entry name" value="P-loop containing nucleotide triphosphate hydrolases"/>
    <property type="match status" value="1"/>
</dbReference>
<dbReference type="Pfam" id="PF13177">
    <property type="entry name" value="DNA_pol3_delta2"/>
    <property type="match status" value="1"/>
</dbReference>
<comment type="similarity">
    <text evidence="1 8">Belongs to the DnaX/STICHEL family.</text>
</comment>
<dbReference type="InterPro" id="IPR027417">
    <property type="entry name" value="P-loop_NTPase"/>
</dbReference>
<dbReference type="KEGG" id="elj:ELUMI_v1c01560"/>
<dbReference type="InterPro" id="IPR003593">
    <property type="entry name" value="AAA+_ATPase"/>
</dbReference>
<dbReference type="NCBIfam" id="TIGR02397">
    <property type="entry name" value="dnaX_nterm"/>
    <property type="match status" value="1"/>
</dbReference>
<dbReference type="PANTHER" id="PTHR11669">
    <property type="entry name" value="REPLICATION FACTOR C / DNA POLYMERASE III GAMMA-TAU SUBUNIT"/>
    <property type="match status" value="1"/>
</dbReference>